<feature type="region of interest" description="Disordered" evidence="3">
    <location>
        <begin position="1"/>
        <end position="30"/>
    </location>
</feature>
<dbReference type="OrthoDB" id="68328at2759"/>
<feature type="compositionally biased region" description="Polar residues" evidence="3">
    <location>
        <begin position="11"/>
        <end position="22"/>
    </location>
</feature>
<sequence length="383" mass="43149">MNGKPTDPHGLTTQQIMTSQNDQPDDSGELPFRTSFVELMALKRLNSPSATSDAPEKVERFQSLARPCNPGNGDMAFGGHVYAQSAYAASKTVDKGFVIHDMTGSFILQGRLDVPYVYTVRHIRDGGMYCMRAVDARQNDKICFSCLCSFKRAEGPQTFHHQPAPAHERFRSLLAGKKPEDHLPSPSLDADWWLELVQRGDIAEPEFPGLDVRKVDMTSYNASEEVKRSPEKYRQLTLYALKGSPQDSDVALSKEELEAREKTGEFDNLYACAHMYASDKNSLLLIPRALGHKTWSAMASLTLMVVFHHHGEALRMIDWDVGEEKNGKSLPRKWFIQEGWTPTSGENRAVHESYLWSPEGVLLATSYQDSMLRLRKPAREEKL</sequence>
<evidence type="ECO:0000313" key="6">
    <source>
        <dbReference type="EMBL" id="KAF7155255.1"/>
    </source>
</evidence>
<dbReference type="Pfam" id="PF13622">
    <property type="entry name" value="4HBT_3"/>
    <property type="match status" value="1"/>
</dbReference>
<dbReference type="Proteomes" id="UP000662466">
    <property type="component" value="Unassembled WGS sequence"/>
</dbReference>
<evidence type="ECO:0000256" key="3">
    <source>
        <dbReference type="SAM" id="MobiDB-lite"/>
    </source>
</evidence>
<gene>
    <name evidence="5" type="ORF">CNMCM5793_002965</name>
    <name evidence="6" type="ORF">CNMCM6106_002710</name>
</gene>
<dbReference type="Gene3D" id="2.40.160.210">
    <property type="entry name" value="Acyl-CoA thioesterase, double hotdog domain"/>
    <property type="match status" value="1"/>
</dbReference>
<keyword evidence="7" id="KW-1185">Reference proteome</keyword>
<dbReference type="PANTHER" id="PTHR11066">
    <property type="entry name" value="ACYL-COA THIOESTERASE"/>
    <property type="match status" value="1"/>
</dbReference>
<dbReference type="AlphaFoldDB" id="A0A8H6UKX9"/>
<evidence type="ECO:0000313" key="5">
    <source>
        <dbReference type="EMBL" id="KAF7113609.1"/>
    </source>
</evidence>
<protein>
    <recommendedName>
        <fullName evidence="4">Acyl-CoA thioesterase-like N-terminal HotDog domain-containing protein</fullName>
    </recommendedName>
</protein>
<comment type="caution">
    <text evidence="6">The sequence shown here is derived from an EMBL/GenBank/DDBJ whole genome shotgun (WGS) entry which is preliminary data.</text>
</comment>
<dbReference type="SUPFAM" id="SSF54637">
    <property type="entry name" value="Thioesterase/thiol ester dehydrase-isomerase"/>
    <property type="match status" value="2"/>
</dbReference>
<keyword evidence="2" id="KW-0378">Hydrolase</keyword>
<dbReference type="GO" id="GO:0005782">
    <property type="term" value="C:peroxisomal matrix"/>
    <property type="evidence" value="ECO:0007669"/>
    <property type="project" value="TreeGrafter"/>
</dbReference>
<dbReference type="InterPro" id="IPR029069">
    <property type="entry name" value="HotDog_dom_sf"/>
</dbReference>
<feature type="domain" description="Acyl-CoA thioesterase-like N-terminal HotDog" evidence="4">
    <location>
        <begin position="73"/>
        <end position="150"/>
    </location>
</feature>
<dbReference type="PANTHER" id="PTHR11066:SF64">
    <property type="entry name" value="ACYL-COA THIOESTERASE (AFU_ORTHOLOGUE AFUA_1G12060)"/>
    <property type="match status" value="1"/>
</dbReference>
<reference evidence="6" key="1">
    <citation type="submission" date="2020-06" db="EMBL/GenBank/DDBJ databases">
        <title>Draft genome sequences of strains closely related to Aspergillus parafelis and Aspergillus hiratsukae.</title>
        <authorList>
            <person name="Dos Santos R.A.C."/>
            <person name="Rivero-Menendez O."/>
            <person name="Steenwyk J.L."/>
            <person name="Mead M.E."/>
            <person name="Goldman G.H."/>
            <person name="Alastruey-Izquierdo A."/>
            <person name="Rokas A."/>
        </authorList>
    </citation>
    <scope>NUCLEOTIDE SEQUENCE</scope>
    <source>
        <strain evidence="5">CNM-CM5793</strain>
        <strain evidence="6">CNM-CM6106</strain>
    </source>
</reference>
<dbReference type="InterPro" id="IPR042171">
    <property type="entry name" value="Acyl-CoA_hotdog"/>
</dbReference>
<evidence type="ECO:0000259" key="4">
    <source>
        <dbReference type="Pfam" id="PF13622"/>
    </source>
</evidence>
<dbReference type="EMBL" id="JACBAD010002130">
    <property type="protein sequence ID" value="KAF7113609.1"/>
    <property type="molecule type" value="Genomic_DNA"/>
</dbReference>
<dbReference type="InterPro" id="IPR003703">
    <property type="entry name" value="Acyl_CoA_thio"/>
</dbReference>
<dbReference type="Proteomes" id="UP000630445">
    <property type="component" value="Unassembled WGS sequence"/>
</dbReference>
<comment type="similarity">
    <text evidence="1">Belongs to the C/M/P thioester hydrolase family.</text>
</comment>
<evidence type="ECO:0000256" key="2">
    <source>
        <dbReference type="ARBA" id="ARBA00022801"/>
    </source>
</evidence>
<evidence type="ECO:0000313" key="8">
    <source>
        <dbReference type="Proteomes" id="UP000662466"/>
    </source>
</evidence>
<accession>A0A8H6UKX9</accession>
<dbReference type="CDD" id="cd03445">
    <property type="entry name" value="Thioesterase_II_repeat2"/>
    <property type="match status" value="1"/>
</dbReference>
<dbReference type="InterPro" id="IPR049449">
    <property type="entry name" value="TesB_ACOT8-like_N"/>
</dbReference>
<dbReference type="EMBL" id="JACBAF010002320">
    <property type="protein sequence ID" value="KAF7155255.1"/>
    <property type="molecule type" value="Genomic_DNA"/>
</dbReference>
<dbReference type="GO" id="GO:0047617">
    <property type="term" value="F:fatty acyl-CoA hydrolase activity"/>
    <property type="evidence" value="ECO:0007669"/>
    <property type="project" value="InterPro"/>
</dbReference>
<proteinExistence type="inferred from homology"/>
<evidence type="ECO:0000256" key="1">
    <source>
        <dbReference type="ARBA" id="ARBA00006538"/>
    </source>
</evidence>
<dbReference type="GO" id="GO:0006637">
    <property type="term" value="P:acyl-CoA metabolic process"/>
    <property type="evidence" value="ECO:0007669"/>
    <property type="project" value="InterPro"/>
</dbReference>
<evidence type="ECO:0000313" key="7">
    <source>
        <dbReference type="Proteomes" id="UP000630445"/>
    </source>
</evidence>
<organism evidence="6 8">
    <name type="scientific">Aspergillus hiratsukae</name>
    <dbReference type="NCBI Taxonomy" id="1194566"/>
    <lineage>
        <taxon>Eukaryota</taxon>
        <taxon>Fungi</taxon>
        <taxon>Dikarya</taxon>
        <taxon>Ascomycota</taxon>
        <taxon>Pezizomycotina</taxon>
        <taxon>Eurotiomycetes</taxon>
        <taxon>Eurotiomycetidae</taxon>
        <taxon>Eurotiales</taxon>
        <taxon>Aspergillaceae</taxon>
        <taxon>Aspergillus</taxon>
        <taxon>Aspergillus subgen. Fumigati</taxon>
    </lineage>
</organism>
<name>A0A8H6UKX9_9EURO</name>
<dbReference type="GO" id="GO:0009062">
    <property type="term" value="P:fatty acid catabolic process"/>
    <property type="evidence" value="ECO:0007669"/>
    <property type="project" value="TreeGrafter"/>
</dbReference>
<dbReference type="CDD" id="cd03444">
    <property type="entry name" value="Thioesterase_II_repeat1"/>
    <property type="match status" value="1"/>
</dbReference>